<evidence type="ECO:0000256" key="6">
    <source>
        <dbReference type="RuleBase" id="RU000716"/>
    </source>
</evidence>
<dbReference type="Proteomes" id="UP000501452">
    <property type="component" value="Chromosome"/>
</dbReference>
<accession>A0A6G8QDE0</accession>
<evidence type="ECO:0000256" key="5">
    <source>
        <dbReference type="ARBA" id="ARBA00023163"/>
    </source>
</evidence>
<dbReference type="Gene3D" id="1.10.1740.10">
    <property type="match status" value="1"/>
</dbReference>
<dbReference type="AlphaFoldDB" id="A0A6G8QDE0"/>
<evidence type="ECO:0000256" key="2">
    <source>
        <dbReference type="ARBA" id="ARBA00023015"/>
    </source>
</evidence>
<dbReference type="GO" id="GO:0006950">
    <property type="term" value="P:response to stress"/>
    <property type="evidence" value="ECO:0007669"/>
    <property type="project" value="UniProtKB-ARBA"/>
</dbReference>
<dbReference type="InterPro" id="IPR007627">
    <property type="entry name" value="RNA_pol_sigma70_r2"/>
</dbReference>
<name>A0A6G8QDE0_9ACTN</name>
<keyword evidence="3 6" id="KW-0731">Sigma factor</keyword>
<dbReference type="NCBIfam" id="TIGR02937">
    <property type="entry name" value="sigma70-ECF"/>
    <property type="match status" value="1"/>
</dbReference>
<dbReference type="KEGG" id="rub:GBA63_19150"/>
<dbReference type="RefSeq" id="WP_166178796.1">
    <property type="nucleotide sequence ID" value="NZ_CP045119.1"/>
</dbReference>
<dbReference type="PANTHER" id="PTHR43133:SF32">
    <property type="entry name" value="BLR3042 PROTEIN"/>
    <property type="match status" value="1"/>
</dbReference>
<dbReference type="InterPro" id="IPR000838">
    <property type="entry name" value="RNA_pol_sigma70_ECF_CS"/>
</dbReference>
<dbReference type="Pfam" id="PF04542">
    <property type="entry name" value="Sigma70_r2"/>
    <property type="match status" value="1"/>
</dbReference>
<dbReference type="InterPro" id="IPR013249">
    <property type="entry name" value="RNA_pol_sigma70_r4_t2"/>
</dbReference>
<feature type="domain" description="RNA polymerase sigma factor 70 region 4 type 2" evidence="8">
    <location>
        <begin position="138"/>
        <end position="190"/>
    </location>
</feature>
<dbReference type="SUPFAM" id="SSF88659">
    <property type="entry name" value="Sigma3 and sigma4 domains of RNA polymerase sigma factors"/>
    <property type="match status" value="1"/>
</dbReference>
<comment type="similarity">
    <text evidence="1 6">Belongs to the sigma-70 factor family. ECF subfamily.</text>
</comment>
<keyword evidence="4 6" id="KW-0238">DNA-binding</keyword>
<evidence type="ECO:0000313" key="9">
    <source>
        <dbReference type="EMBL" id="QIN84524.1"/>
    </source>
</evidence>
<dbReference type="GO" id="GO:0006352">
    <property type="term" value="P:DNA-templated transcription initiation"/>
    <property type="evidence" value="ECO:0007669"/>
    <property type="project" value="InterPro"/>
</dbReference>
<feature type="domain" description="RNA polymerase sigma-70 region 2" evidence="7">
    <location>
        <begin position="42"/>
        <end position="108"/>
    </location>
</feature>
<dbReference type="CDD" id="cd06171">
    <property type="entry name" value="Sigma70_r4"/>
    <property type="match status" value="1"/>
</dbReference>
<organism evidence="9 10">
    <name type="scientific">Rubrobacter tropicus</name>
    <dbReference type="NCBI Taxonomy" id="2653851"/>
    <lineage>
        <taxon>Bacteria</taxon>
        <taxon>Bacillati</taxon>
        <taxon>Actinomycetota</taxon>
        <taxon>Rubrobacteria</taxon>
        <taxon>Rubrobacterales</taxon>
        <taxon>Rubrobacteraceae</taxon>
        <taxon>Rubrobacter</taxon>
    </lineage>
</organism>
<reference evidence="9 10" key="1">
    <citation type="submission" date="2019-10" db="EMBL/GenBank/DDBJ databases">
        <title>Rubrobacter sp nov SCSIO 52090 isolated from a deep-sea sediment in the South China Sea.</title>
        <authorList>
            <person name="Chen R.W."/>
        </authorList>
    </citation>
    <scope>NUCLEOTIDE SEQUENCE [LARGE SCALE GENOMIC DNA]</scope>
    <source>
        <strain evidence="9 10">SCSIO 52909</strain>
    </source>
</reference>
<evidence type="ECO:0000259" key="7">
    <source>
        <dbReference type="Pfam" id="PF04542"/>
    </source>
</evidence>
<dbReference type="SUPFAM" id="SSF88946">
    <property type="entry name" value="Sigma2 domain of RNA polymerase sigma factors"/>
    <property type="match status" value="1"/>
</dbReference>
<keyword evidence="10" id="KW-1185">Reference proteome</keyword>
<keyword evidence="2 6" id="KW-0805">Transcription regulation</keyword>
<evidence type="ECO:0000256" key="1">
    <source>
        <dbReference type="ARBA" id="ARBA00010641"/>
    </source>
</evidence>
<dbReference type="InterPro" id="IPR036388">
    <property type="entry name" value="WH-like_DNA-bd_sf"/>
</dbReference>
<dbReference type="PANTHER" id="PTHR43133">
    <property type="entry name" value="RNA POLYMERASE ECF-TYPE SIGMA FACTO"/>
    <property type="match status" value="1"/>
</dbReference>
<evidence type="ECO:0000256" key="4">
    <source>
        <dbReference type="ARBA" id="ARBA00023125"/>
    </source>
</evidence>
<gene>
    <name evidence="9" type="ORF">GBA63_19150</name>
</gene>
<dbReference type="InterPro" id="IPR014284">
    <property type="entry name" value="RNA_pol_sigma-70_dom"/>
</dbReference>
<dbReference type="InterPro" id="IPR013324">
    <property type="entry name" value="RNA_pol_sigma_r3/r4-like"/>
</dbReference>
<dbReference type="InterPro" id="IPR039425">
    <property type="entry name" value="RNA_pol_sigma-70-like"/>
</dbReference>
<dbReference type="PROSITE" id="PS01063">
    <property type="entry name" value="SIGMA70_ECF"/>
    <property type="match status" value="1"/>
</dbReference>
<dbReference type="InterPro" id="IPR013325">
    <property type="entry name" value="RNA_pol_sigma_r2"/>
</dbReference>
<evidence type="ECO:0000256" key="3">
    <source>
        <dbReference type="ARBA" id="ARBA00023082"/>
    </source>
</evidence>
<keyword evidence="5 6" id="KW-0804">Transcription</keyword>
<proteinExistence type="inferred from homology"/>
<evidence type="ECO:0000313" key="10">
    <source>
        <dbReference type="Proteomes" id="UP000501452"/>
    </source>
</evidence>
<dbReference type="EMBL" id="CP045119">
    <property type="protein sequence ID" value="QIN84524.1"/>
    <property type="molecule type" value="Genomic_DNA"/>
</dbReference>
<protein>
    <recommendedName>
        <fullName evidence="6">RNA polymerase sigma factor</fullName>
    </recommendedName>
</protein>
<dbReference type="GO" id="GO:0016987">
    <property type="term" value="F:sigma factor activity"/>
    <property type="evidence" value="ECO:0007669"/>
    <property type="project" value="UniProtKB-KW"/>
</dbReference>
<evidence type="ECO:0000259" key="8">
    <source>
        <dbReference type="Pfam" id="PF08281"/>
    </source>
</evidence>
<dbReference type="Gene3D" id="1.10.10.10">
    <property type="entry name" value="Winged helix-like DNA-binding domain superfamily/Winged helix DNA-binding domain"/>
    <property type="match status" value="1"/>
</dbReference>
<dbReference type="Pfam" id="PF08281">
    <property type="entry name" value="Sigma70_r4_2"/>
    <property type="match status" value="1"/>
</dbReference>
<sequence>MDETHALHTATGYVLRVKSSADEARTVVARLARGDVRALDELYASFGAAVFRYLLTFVPDRRLAEEVLQDTFVAAWRGADGYGGRSGVKTWLFGIARRRAHDSLRRRGLELVAENELVALVDPEPRPEESLLAAGRRDELNSCVEHLAPMHREVVALIFFHGLSYAEAAEVLEVPVGTVKSRLYGARRALKAMLEDSEYGR</sequence>
<dbReference type="GO" id="GO:0003677">
    <property type="term" value="F:DNA binding"/>
    <property type="evidence" value="ECO:0007669"/>
    <property type="project" value="UniProtKB-KW"/>
</dbReference>